<evidence type="ECO:0000256" key="3">
    <source>
        <dbReference type="ARBA" id="ARBA00022491"/>
    </source>
</evidence>
<evidence type="ECO:0000256" key="5">
    <source>
        <dbReference type="ARBA" id="ARBA00023015"/>
    </source>
</evidence>
<reference evidence="8 9" key="1">
    <citation type="submission" date="2014-01" db="EMBL/GenBank/DDBJ databases">
        <title>Plasmidome dynamics in the species complex Clostridium novyi sensu lato converts strains of independent lineages into distinctly different pathogens.</title>
        <authorList>
            <person name="Skarin H."/>
            <person name="Segerman B."/>
        </authorList>
    </citation>
    <scope>NUCLEOTIDE SEQUENCE [LARGE SCALE GENOMIC DNA]</scope>
    <source>
        <strain evidence="8 9">4570</strain>
    </source>
</reference>
<keyword evidence="8" id="KW-0969">Cilium</keyword>
<dbReference type="EMBL" id="JDRX01000001">
    <property type="protein sequence ID" value="KGN03435.1"/>
    <property type="molecule type" value="Genomic_DNA"/>
</dbReference>
<feature type="domain" description="Anti-sigma-28 factor FlgM C-terminal" evidence="7">
    <location>
        <begin position="32"/>
        <end position="83"/>
    </location>
</feature>
<evidence type="ECO:0000256" key="2">
    <source>
        <dbReference type="ARBA" id="ARBA00017823"/>
    </source>
</evidence>
<comment type="similarity">
    <text evidence="1">Belongs to the FlgM family.</text>
</comment>
<sequence length="88" mass="9946">MKITGVSVNKVVNIYENNKNKVNKNKKVCKKDTLEISKLGKELCSVENGEVSSVTPERIEEIKSQIAKGTYKVDSKLIAKKMLSKYRK</sequence>
<comment type="caution">
    <text evidence="8">The sequence shown here is derived from an EMBL/GenBank/DDBJ whole genome shotgun (WGS) entry which is preliminary data.</text>
</comment>
<dbReference type="Proteomes" id="UP000030016">
    <property type="component" value="Unassembled WGS sequence"/>
</dbReference>
<accession>A0AA88ZSA3</accession>
<dbReference type="InterPro" id="IPR007412">
    <property type="entry name" value="FlgM"/>
</dbReference>
<keyword evidence="5" id="KW-0805">Transcription regulation</keyword>
<name>A0AA88ZSA3_CLONO</name>
<evidence type="ECO:0000313" key="8">
    <source>
        <dbReference type="EMBL" id="KGN03435.1"/>
    </source>
</evidence>
<evidence type="ECO:0000259" key="7">
    <source>
        <dbReference type="Pfam" id="PF04316"/>
    </source>
</evidence>
<dbReference type="NCBIfam" id="TIGR03824">
    <property type="entry name" value="FlgM_jcvi"/>
    <property type="match status" value="1"/>
</dbReference>
<keyword evidence="6" id="KW-0804">Transcription</keyword>
<dbReference type="GO" id="GO:0044781">
    <property type="term" value="P:bacterial-type flagellum organization"/>
    <property type="evidence" value="ECO:0007669"/>
    <property type="project" value="UniProtKB-KW"/>
</dbReference>
<evidence type="ECO:0000313" key="9">
    <source>
        <dbReference type="Proteomes" id="UP000030016"/>
    </source>
</evidence>
<dbReference type="InterPro" id="IPR035890">
    <property type="entry name" value="Anti-sigma-28_factor_FlgM_sf"/>
</dbReference>
<dbReference type="Pfam" id="PF04316">
    <property type="entry name" value="FlgM"/>
    <property type="match status" value="1"/>
</dbReference>
<dbReference type="AlphaFoldDB" id="A0AA88ZSA3"/>
<evidence type="ECO:0000256" key="6">
    <source>
        <dbReference type="ARBA" id="ARBA00023163"/>
    </source>
</evidence>
<keyword evidence="8" id="KW-0282">Flagellum</keyword>
<proteinExistence type="inferred from homology"/>
<evidence type="ECO:0000256" key="4">
    <source>
        <dbReference type="ARBA" id="ARBA00022795"/>
    </source>
</evidence>
<organism evidence="8 9">
    <name type="scientific">Clostridium novyi A str. 4570</name>
    <dbReference type="NCBI Taxonomy" id="1444290"/>
    <lineage>
        <taxon>Bacteria</taxon>
        <taxon>Bacillati</taxon>
        <taxon>Bacillota</taxon>
        <taxon>Clostridia</taxon>
        <taxon>Eubacteriales</taxon>
        <taxon>Clostridiaceae</taxon>
        <taxon>Clostridium</taxon>
    </lineage>
</organism>
<protein>
    <recommendedName>
        <fullName evidence="2">Negative regulator of flagellin synthesis</fullName>
    </recommendedName>
</protein>
<dbReference type="InterPro" id="IPR031316">
    <property type="entry name" value="FlgM_C"/>
</dbReference>
<dbReference type="SUPFAM" id="SSF101498">
    <property type="entry name" value="Anti-sigma factor FlgM"/>
    <property type="match status" value="1"/>
</dbReference>
<dbReference type="RefSeq" id="WP_039238612.1">
    <property type="nucleotide sequence ID" value="NZ_JDRX01000001.1"/>
</dbReference>
<keyword evidence="8" id="KW-0966">Cell projection</keyword>
<keyword evidence="4" id="KW-1005">Bacterial flagellum biogenesis</keyword>
<evidence type="ECO:0000256" key="1">
    <source>
        <dbReference type="ARBA" id="ARBA00005322"/>
    </source>
</evidence>
<keyword evidence="3" id="KW-0678">Repressor</keyword>
<dbReference type="GO" id="GO:0045892">
    <property type="term" value="P:negative regulation of DNA-templated transcription"/>
    <property type="evidence" value="ECO:0007669"/>
    <property type="project" value="InterPro"/>
</dbReference>
<gene>
    <name evidence="8" type="ORF">Z969_00240</name>
</gene>